<dbReference type="Proteomes" id="UP000634136">
    <property type="component" value="Unassembled WGS sequence"/>
</dbReference>
<name>A0A834WSZ1_9FABA</name>
<dbReference type="AlphaFoldDB" id="A0A834WSZ1"/>
<proteinExistence type="predicted"/>
<sequence>MDIGLEMEAVADIGLVQDQIQQEKDPTIEEGLGKRVKKVPVLQLPVHEKPISWKER</sequence>
<gene>
    <name evidence="1" type="ORF">G2W53_014147</name>
</gene>
<keyword evidence="2" id="KW-1185">Reference proteome</keyword>
<evidence type="ECO:0000313" key="1">
    <source>
        <dbReference type="EMBL" id="KAF7831814.1"/>
    </source>
</evidence>
<protein>
    <submittedName>
        <fullName evidence="1">Uncharacterized protein</fullName>
    </submittedName>
</protein>
<accession>A0A834WSZ1</accession>
<evidence type="ECO:0000313" key="2">
    <source>
        <dbReference type="Proteomes" id="UP000634136"/>
    </source>
</evidence>
<dbReference type="EMBL" id="JAAIUW010000005">
    <property type="protein sequence ID" value="KAF7831814.1"/>
    <property type="molecule type" value="Genomic_DNA"/>
</dbReference>
<organism evidence="1 2">
    <name type="scientific">Senna tora</name>
    <dbReference type="NCBI Taxonomy" id="362788"/>
    <lineage>
        <taxon>Eukaryota</taxon>
        <taxon>Viridiplantae</taxon>
        <taxon>Streptophyta</taxon>
        <taxon>Embryophyta</taxon>
        <taxon>Tracheophyta</taxon>
        <taxon>Spermatophyta</taxon>
        <taxon>Magnoliopsida</taxon>
        <taxon>eudicotyledons</taxon>
        <taxon>Gunneridae</taxon>
        <taxon>Pentapetalae</taxon>
        <taxon>rosids</taxon>
        <taxon>fabids</taxon>
        <taxon>Fabales</taxon>
        <taxon>Fabaceae</taxon>
        <taxon>Caesalpinioideae</taxon>
        <taxon>Cassia clade</taxon>
        <taxon>Senna</taxon>
    </lineage>
</organism>
<reference evidence="1" key="1">
    <citation type="submission" date="2020-09" db="EMBL/GenBank/DDBJ databases">
        <title>Genome-Enabled Discovery of Anthraquinone Biosynthesis in Senna tora.</title>
        <authorList>
            <person name="Kang S.-H."/>
            <person name="Pandey R.P."/>
            <person name="Lee C.-M."/>
            <person name="Sim J.-S."/>
            <person name="Jeong J.-T."/>
            <person name="Choi B.-S."/>
            <person name="Jung M."/>
            <person name="Ginzburg D."/>
            <person name="Zhao K."/>
            <person name="Won S.Y."/>
            <person name="Oh T.-J."/>
            <person name="Yu Y."/>
            <person name="Kim N.-H."/>
            <person name="Lee O.R."/>
            <person name="Lee T.-H."/>
            <person name="Bashyal P."/>
            <person name="Kim T.-S."/>
            <person name="Lee W.-H."/>
            <person name="Kawkins C."/>
            <person name="Kim C.-K."/>
            <person name="Kim J.S."/>
            <person name="Ahn B.O."/>
            <person name="Rhee S.Y."/>
            <person name="Sohng J.K."/>
        </authorList>
    </citation>
    <scope>NUCLEOTIDE SEQUENCE</scope>
    <source>
        <tissue evidence="1">Leaf</tissue>
    </source>
</reference>
<comment type="caution">
    <text evidence="1">The sequence shown here is derived from an EMBL/GenBank/DDBJ whole genome shotgun (WGS) entry which is preliminary data.</text>
</comment>